<evidence type="ECO:0008006" key="3">
    <source>
        <dbReference type="Google" id="ProtNLM"/>
    </source>
</evidence>
<organism evidence="1 2">
    <name type="scientific">Ornithinimicrobium tianjinense</name>
    <dbReference type="NCBI Taxonomy" id="1195761"/>
    <lineage>
        <taxon>Bacteria</taxon>
        <taxon>Bacillati</taxon>
        <taxon>Actinomycetota</taxon>
        <taxon>Actinomycetes</taxon>
        <taxon>Micrococcales</taxon>
        <taxon>Ornithinimicrobiaceae</taxon>
        <taxon>Ornithinimicrobium</taxon>
    </lineage>
</organism>
<dbReference type="Pfam" id="PF12787">
    <property type="entry name" value="EcsC"/>
    <property type="match status" value="1"/>
</dbReference>
<dbReference type="Proteomes" id="UP000605670">
    <property type="component" value="Unassembled WGS sequence"/>
</dbReference>
<proteinExistence type="predicted"/>
<protein>
    <recommendedName>
        <fullName evidence="3">EcsC protein family protein</fullName>
    </recommendedName>
</protein>
<accession>A0A917F154</accession>
<dbReference type="EMBL" id="BMEM01000001">
    <property type="protein sequence ID" value="GGF40043.1"/>
    <property type="molecule type" value="Genomic_DNA"/>
</dbReference>
<evidence type="ECO:0000313" key="2">
    <source>
        <dbReference type="Proteomes" id="UP000605670"/>
    </source>
</evidence>
<sequence>MPDLSQMTPYERRAWEESIRTLHASRRQIVPPRVRDRTMAIATSAGQRLQELPGATSVQEIVSRVMDGTLSLTFRPALRTATADSVLRLYTRHGMALTSMEAVRSLPLEDRDHRQPRRTLYASVAAGEGAATAVAVTGSEIATTVSGGATAGVVVGAVAVDAVASLAMMGRAVGDVASRYGYDMRDPGEELFAMGVLSLGMAGDVGAKTQALASLSRLTQRMMRRATWSELNKHVLVKVLQKVYQRLGLRLTQRKLAQIVPVAGIGINAALTASLVDKTFERAQAVYRLRTLSEKYGIDPSEWTSGTSSRTSEQDVVDVVEILDETDATDDTQPDPTFV</sequence>
<name>A0A917F154_9MICO</name>
<dbReference type="InterPro" id="IPR024787">
    <property type="entry name" value="EcsC"/>
</dbReference>
<comment type="caution">
    <text evidence="1">The sequence shown here is derived from an EMBL/GenBank/DDBJ whole genome shotgun (WGS) entry which is preliminary data.</text>
</comment>
<dbReference type="PANTHER" id="PTHR41260">
    <property type="entry name" value="PROTEIN ECSC"/>
    <property type="match status" value="1"/>
</dbReference>
<dbReference type="RefSeq" id="WP_188427983.1">
    <property type="nucleotide sequence ID" value="NZ_BMEM01000001.1"/>
</dbReference>
<gene>
    <name evidence="1" type="ORF">GCM10011366_04560</name>
</gene>
<reference evidence="1" key="1">
    <citation type="journal article" date="2014" name="Int. J. Syst. Evol. Microbiol.">
        <title>Complete genome sequence of Corynebacterium casei LMG S-19264T (=DSM 44701T), isolated from a smear-ripened cheese.</title>
        <authorList>
            <consortium name="US DOE Joint Genome Institute (JGI-PGF)"/>
            <person name="Walter F."/>
            <person name="Albersmeier A."/>
            <person name="Kalinowski J."/>
            <person name="Ruckert C."/>
        </authorList>
    </citation>
    <scope>NUCLEOTIDE SEQUENCE</scope>
    <source>
        <strain evidence="1">CGMCC 1.12160</strain>
    </source>
</reference>
<keyword evidence="2" id="KW-1185">Reference proteome</keyword>
<dbReference type="AlphaFoldDB" id="A0A917F154"/>
<dbReference type="PANTHER" id="PTHR41260:SF1">
    <property type="entry name" value="PROTEIN ECSC"/>
    <property type="match status" value="1"/>
</dbReference>
<evidence type="ECO:0000313" key="1">
    <source>
        <dbReference type="EMBL" id="GGF40043.1"/>
    </source>
</evidence>
<reference evidence="1" key="2">
    <citation type="submission" date="2020-09" db="EMBL/GenBank/DDBJ databases">
        <authorList>
            <person name="Sun Q."/>
            <person name="Zhou Y."/>
        </authorList>
    </citation>
    <scope>NUCLEOTIDE SEQUENCE</scope>
    <source>
        <strain evidence="1">CGMCC 1.12160</strain>
    </source>
</reference>